<reference evidence="1" key="2">
    <citation type="submission" date="2022-06" db="EMBL/GenBank/DDBJ databases">
        <title>Thermospira aquatica gen. nov., sp. nov.</title>
        <authorList>
            <person name="Ben Ali Gam Z."/>
            <person name="Labat M."/>
        </authorList>
    </citation>
    <scope>NUCLEOTIDE SEQUENCE</scope>
    <source>
        <strain evidence="1">F1F22</strain>
    </source>
</reference>
<protein>
    <submittedName>
        <fullName evidence="1">Uncharacterized protein</fullName>
    </submittedName>
</protein>
<dbReference type="KEGG" id="taqu:KDW03_02050"/>
<keyword evidence="2" id="KW-1185">Reference proteome</keyword>
<evidence type="ECO:0000313" key="1">
    <source>
        <dbReference type="EMBL" id="URA10609.1"/>
    </source>
</evidence>
<dbReference type="Proteomes" id="UP001056539">
    <property type="component" value="Chromosome"/>
</dbReference>
<evidence type="ECO:0000313" key="2">
    <source>
        <dbReference type="Proteomes" id="UP001056539"/>
    </source>
</evidence>
<reference evidence="1" key="1">
    <citation type="submission" date="2021-04" db="EMBL/GenBank/DDBJ databases">
        <authorList>
            <person name="Postec A."/>
        </authorList>
    </citation>
    <scope>NUCLEOTIDE SEQUENCE</scope>
    <source>
        <strain evidence="1">F1F22</strain>
    </source>
</reference>
<dbReference type="EMBL" id="CP073355">
    <property type="protein sequence ID" value="URA10609.1"/>
    <property type="molecule type" value="Genomic_DNA"/>
</dbReference>
<sequence>MGVESYFVHARFVGTQIVPADVIMLLRANDYTVDHSISDNFSSYTINAILKLQFNFENEVIQGFSLEGCFACYDESLELCYLVLRLVNEKLAPIEVDKPVFFESKKLLDKEEFLNNIRNFYLYKANYFFDLFHGINFRCLPGKDFYKEYQKRTSFLYKIRSIFKRDKNS</sequence>
<dbReference type="AlphaFoldDB" id="A0AAX3BEB4"/>
<organism evidence="1 2">
    <name type="scientific">Thermospira aquatica</name>
    <dbReference type="NCBI Taxonomy" id="2828656"/>
    <lineage>
        <taxon>Bacteria</taxon>
        <taxon>Pseudomonadati</taxon>
        <taxon>Spirochaetota</taxon>
        <taxon>Spirochaetia</taxon>
        <taxon>Brevinematales</taxon>
        <taxon>Thermospiraceae</taxon>
        <taxon>Thermospira</taxon>
    </lineage>
</organism>
<dbReference type="RefSeq" id="WP_271435737.1">
    <property type="nucleotide sequence ID" value="NZ_CP073355.1"/>
</dbReference>
<proteinExistence type="predicted"/>
<name>A0AAX3BEB4_9SPIR</name>
<accession>A0AAX3BEB4</accession>
<gene>
    <name evidence="1" type="ORF">KDW03_02050</name>
</gene>